<dbReference type="EMBL" id="WPIK01000015">
    <property type="protein sequence ID" value="MVN22936.1"/>
    <property type="molecule type" value="Genomic_DNA"/>
</dbReference>
<accession>A0A7K1T045</accession>
<keyword evidence="2" id="KW-0808">Transferase</keyword>
<dbReference type="RefSeq" id="WP_157568671.1">
    <property type="nucleotide sequence ID" value="NZ_WPIK01000015.1"/>
</dbReference>
<dbReference type="PROSITE" id="PS01330">
    <property type="entry name" value="PABS_1"/>
    <property type="match status" value="1"/>
</dbReference>
<dbReference type="InterPro" id="IPR030373">
    <property type="entry name" value="PABS_CS"/>
</dbReference>
<dbReference type="AlphaFoldDB" id="A0A7K1T045"/>
<comment type="caution">
    <text evidence="2">The sequence shown here is derived from an EMBL/GenBank/DDBJ whole genome shotgun (WGS) entry which is preliminary data.</text>
</comment>
<reference evidence="2 3" key="1">
    <citation type="submission" date="2019-12" db="EMBL/GenBank/DDBJ databases">
        <title>Mucilaginibacter sp. HMF7410 genome sequencing and assembly.</title>
        <authorList>
            <person name="Kang H."/>
            <person name="Cha I."/>
            <person name="Kim H."/>
            <person name="Joh K."/>
        </authorList>
    </citation>
    <scope>NUCLEOTIDE SEQUENCE [LARGE SCALE GENOMIC DNA]</scope>
    <source>
        <strain evidence="2 3">HMF7410</strain>
    </source>
</reference>
<evidence type="ECO:0000259" key="1">
    <source>
        <dbReference type="Pfam" id="PF13649"/>
    </source>
</evidence>
<evidence type="ECO:0000313" key="3">
    <source>
        <dbReference type="Proteomes" id="UP000462014"/>
    </source>
</evidence>
<dbReference type="Pfam" id="PF13649">
    <property type="entry name" value="Methyltransf_25"/>
    <property type="match status" value="1"/>
</dbReference>
<organism evidence="2 3">
    <name type="scientific">Mucilaginibacter arboris</name>
    <dbReference type="NCBI Taxonomy" id="2682090"/>
    <lineage>
        <taxon>Bacteria</taxon>
        <taxon>Pseudomonadati</taxon>
        <taxon>Bacteroidota</taxon>
        <taxon>Sphingobacteriia</taxon>
        <taxon>Sphingobacteriales</taxon>
        <taxon>Sphingobacteriaceae</taxon>
        <taxon>Mucilaginibacter</taxon>
    </lineage>
</organism>
<dbReference type="InterPro" id="IPR029063">
    <property type="entry name" value="SAM-dependent_MTases_sf"/>
</dbReference>
<sequence>MPNNYDAAAWFYDSLAELVFGKALVNAQRFLVKHIKPKTNILIVGGGTGWILEEIANLQPSTLKITYVEISVKMLALSKKRNCGLNEVNFVNQGIEDYKITQKFDVILTPFLFDNFSEKRIQNVFDQLHPSLKIGGLWLICDFQVEDNYKSIWQKIVLQTMYWFFGWLCEVETNQLIKMNSYFKDKDYILLEEKTFYRGFIISKVYQQSNDF</sequence>
<evidence type="ECO:0000313" key="2">
    <source>
        <dbReference type="EMBL" id="MVN22936.1"/>
    </source>
</evidence>
<dbReference type="Gene3D" id="3.40.50.150">
    <property type="entry name" value="Vaccinia Virus protein VP39"/>
    <property type="match status" value="1"/>
</dbReference>
<proteinExistence type="predicted"/>
<feature type="domain" description="Methyltransferase" evidence="1">
    <location>
        <begin position="41"/>
        <end position="136"/>
    </location>
</feature>
<dbReference type="SUPFAM" id="SSF53335">
    <property type="entry name" value="S-adenosyl-L-methionine-dependent methyltransferases"/>
    <property type="match status" value="1"/>
</dbReference>
<dbReference type="Proteomes" id="UP000462014">
    <property type="component" value="Unassembled WGS sequence"/>
</dbReference>
<gene>
    <name evidence="2" type="ORF">GO621_15530</name>
</gene>
<protein>
    <submittedName>
        <fullName evidence="2">Methyltransferase domain-containing protein</fullName>
    </submittedName>
</protein>
<name>A0A7K1T045_9SPHI</name>
<dbReference type="CDD" id="cd02440">
    <property type="entry name" value="AdoMet_MTases"/>
    <property type="match status" value="1"/>
</dbReference>
<dbReference type="GO" id="GO:0008168">
    <property type="term" value="F:methyltransferase activity"/>
    <property type="evidence" value="ECO:0007669"/>
    <property type="project" value="UniProtKB-KW"/>
</dbReference>
<keyword evidence="3" id="KW-1185">Reference proteome</keyword>
<keyword evidence="2" id="KW-0489">Methyltransferase</keyword>
<dbReference type="InterPro" id="IPR041698">
    <property type="entry name" value="Methyltransf_25"/>
</dbReference>
<dbReference type="GO" id="GO:0032259">
    <property type="term" value="P:methylation"/>
    <property type="evidence" value="ECO:0007669"/>
    <property type="project" value="UniProtKB-KW"/>
</dbReference>